<dbReference type="RefSeq" id="WP_380824237.1">
    <property type="nucleotide sequence ID" value="NZ_JBHTCG010000002.1"/>
</dbReference>
<evidence type="ECO:0000259" key="2">
    <source>
        <dbReference type="Pfam" id="PF13672"/>
    </source>
</evidence>
<proteinExistence type="predicted"/>
<dbReference type="Gene3D" id="3.60.40.10">
    <property type="entry name" value="PPM-type phosphatase domain"/>
    <property type="match status" value="1"/>
</dbReference>
<feature type="region of interest" description="Disordered" evidence="1">
    <location>
        <begin position="231"/>
        <end position="252"/>
    </location>
</feature>
<evidence type="ECO:0000313" key="3">
    <source>
        <dbReference type="EMBL" id="MFC7381327.1"/>
    </source>
</evidence>
<sequence>MHVTFSTAAAPVPGRRNEDLVIAGPEWVAVLDGATAAAGVDSGCRHDVAWYVARLGAGLARGLAAEPDAGLRQILAAAIGEAMDAHEGACDLANADSPSSTVAMVRRRAEMLDYLVLCDSPVVLHSRDGVVTVIDDDRIDHLPGGRPYSLALVRSVRNRPGGFWVAGALPEAAGEAVAGSVEAAGLSGVLLATDGVTRLVEWYGHTWEHLVRTAAGAGPAELISQVREAERRHGVPGRAKPHDDATAAWASW</sequence>
<gene>
    <name evidence="3" type="ORF">ACFQSB_03845</name>
</gene>
<dbReference type="InterPro" id="IPR036457">
    <property type="entry name" value="PPM-type-like_dom_sf"/>
</dbReference>
<feature type="domain" description="PPM-type phosphatase" evidence="2">
    <location>
        <begin position="26"/>
        <end position="214"/>
    </location>
</feature>
<reference evidence="4" key="1">
    <citation type="journal article" date="2019" name="Int. J. Syst. Evol. Microbiol.">
        <title>The Global Catalogue of Microorganisms (GCM) 10K type strain sequencing project: providing services to taxonomists for standard genome sequencing and annotation.</title>
        <authorList>
            <consortium name="The Broad Institute Genomics Platform"/>
            <consortium name="The Broad Institute Genome Sequencing Center for Infectious Disease"/>
            <person name="Wu L."/>
            <person name="Ma J."/>
        </authorList>
    </citation>
    <scope>NUCLEOTIDE SEQUENCE [LARGE SCALE GENOMIC DNA]</scope>
    <source>
        <strain evidence="4">CECT 7649</strain>
    </source>
</reference>
<organism evidence="3 4">
    <name type="scientific">Sphaerisporangium rhizosphaerae</name>
    <dbReference type="NCBI Taxonomy" id="2269375"/>
    <lineage>
        <taxon>Bacteria</taxon>
        <taxon>Bacillati</taxon>
        <taxon>Actinomycetota</taxon>
        <taxon>Actinomycetes</taxon>
        <taxon>Streptosporangiales</taxon>
        <taxon>Streptosporangiaceae</taxon>
        <taxon>Sphaerisporangium</taxon>
    </lineage>
</organism>
<name>A0ABW2NX43_9ACTN</name>
<dbReference type="Proteomes" id="UP001596496">
    <property type="component" value="Unassembled WGS sequence"/>
</dbReference>
<protein>
    <submittedName>
        <fullName evidence="3">Protein phosphatase 2C domain-containing protein</fullName>
    </submittedName>
</protein>
<comment type="caution">
    <text evidence="3">The sequence shown here is derived from an EMBL/GenBank/DDBJ whole genome shotgun (WGS) entry which is preliminary data.</text>
</comment>
<dbReference type="SUPFAM" id="SSF81606">
    <property type="entry name" value="PP2C-like"/>
    <property type="match status" value="1"/>
</dbReference>
<accession>A0ABW2NX43</accession>
<dbReference type="Pfam" id="PF13672">
    <property type="entry name" value="PP2C_2"/>
    <property type="match status" value="1"/>
</dbReference>
<evidence type="ECO:0000313" key="4">
    <source>
        <dbReference type="Proteomes" id="UP001596496"/>
    </source>
</evidence>
<dbReference type="InterPro" id="IPR001932">
    <property type="entry name" value="PPM-type_phosphatase-like_dom"/>
</dbReference>
<evidence type="ECO:0000256" key="1">
    <source>
        <dbReference type="SAM" id="MobiDB-lite"/>
    </source>
</evidence>
<dbReference type="EMBL" id="JBHTCG010000002">
    <property type="protein sequence ID" value="MFC7381327.1"/>
    <property type="molecule type" value="Genomic_DNA"/>
</dbReference>
<keyword evidence="4" id="KW-1185">Reference proteome</keyword>